<dbReference type="GO" id="GO:0072687">
    <property type="term" value="C:meiotic spindle"/>
    <property type="evidence" value="ECO:0007669"/>
    <property type="project" value="EnsemblMetazoa"/>
</dbReference>
<dbReference type="OMA" id="LHIHDFN"/>
<dbReference type="GO" id="GO:0008017">
    <property type="term" value="F:microtubule binding"/>
    <property type="evidence" value="ECO:0007669"/>
    <property type="project" value="EnsemblMetazoa"/>
</dbReference>
<dbReference type="EMBL" id="CH479211">
    <property type="protein sequence ID" value="EDW32994.1"/>
    <property type="molecule type" value="Genomic_DNA"/>
</dbReference>
<proteinExistence type="predicted"/>
<keyword evidence="2" id="KW-1185">Reference proteome</keyword>
<organism evidence="2">
    <name type="scientific">Drosophila persimilis</name>
    <name type="common">Fruit fly</name>
    <dbReference type="NCBI Taxonomy" id="7234"/>
    <lineage>
        <taxon>Eukaryota</taxon>
        <taxon>Metazoa</taxon>
        <taxon>Ecdysozoa</taxon>
        <taxon>Arthropoda</taxon>
        <taxon>Hexapoda</taxon>
        <taxon>Insecta</taxon>
        <taxon>Pterygota</taxon>
        <taxon>Neoptera</taxon>
        <taxon>Endopterygota</taxon>
        <taxon>Diptera</taxon>
        <taxon>Brachycera</taxon>
        <taxon>Muscomorpha</taxon>
        <taxon>Ephydroidea</taxon>
        <taxon>Drosophilidae</taxon>
        <taxon>Drosophila</taxon>
        <taxon>Sophophora</taxon>
    </lineage>
</organism>
<dbReference type="GO" id="GO:0070652">
    <property type="term" value="C:HAUS complex"/>
    <property type="evidence" value="ECO:0007669"/>
    <property type="project" value="EnsemblMetazoa"/>
</dbReference>
<dbReference type="Proteomes" id="UP000008744">
    <property type="component" value="Unassembled WGS sequence"/>
</dbReference>
<dbReference type="KEGG" id="dpe:6601106"/>
<dbReference type="OrthoDB" id="8036393at2759"/>
<dbReference type="eggNOG" id="ENOG502T8ST">
    <property type="taxonomic scope" value="Eukaryota"/>
</dbReference>
<dbReference type="HOGENOM" id="CLU_1760722_0_0_1"/>
<dbReference type="GO" id="GO:0051301">
    <property type="term" value="P:cell division"/>
    <property type="evidence" value="ECO:0007669"/>
    <property type="project" value="EnsemblMetazoa"/>
</dbReference>
<protein>
    <submittedName>
        <fullName evidence="1">GL16121</fullName>
    </submittedName>
</protein>
<evidence type="ECO:0000313" key="2">
    <source>
        <dbReference type="Proteomes" id="UP000008744"/>
    </source>
</evidence>
<sequence length="139" mass="15921">MAGVELRDFSNEDLSLLSKSAQLYADLGVHELELNYLSELYYGLQKDRIENNLIIAQQQTDLQRIKTSIDETSKDVAVLERFKSTAEKQLIPDGDVQLQSSNQLATKQALLDRQRALEIPKDFNIESIMQKVHSLERKE</sequence>
<name>B4H5E2_DROPE</name>
<dbReference type="PhylomeDB" id="B4H5E2"/>
<dbReference type="GO" id="GO:0090221">
    <property type="term" value="P:mitotic spindle-templated microtubule nucleation"/>
    <property type="evidence" value="ECO:0007669"/>
    <property type="project" value="EnsemblMetazoa"/>
</dbReference>
<dbReference type="STRING" id="7234.B4H5E2"/>
<dbReference type="GO" id="GO:0007056">
    <property type="term" value="P:spindle assembly involved in female meiosis"/>
    <property type="evidence" value="ECO:0007669"/>
    <property type="project" value="EnsemblMetazoa"/>
</dbReference>
<accession>B4H5E2</accession>
<reference evidence="1 2" key="1">
    <citation type="journal article" date="2007" name="Nature">
        <title>Evolution of genes and genomes on the Drosophila phylogeny.</title>
        <authorList>
            <consortium name="Drosophila 12 Genomes Consortium"/>
            <person name="Clark A.G."/>
            <person name="Eisen M.B."/>
            <person name="Smith D.R."/>
            <person name="Bergman C.M."/>
            <person name="Oliver B."/>
            <person name="Markow T.A."/>
            <person name="Kaufman T.C."/>
            <person name="Kellis M."/>
            <person name="Gelbart W."/>
            <person name="Iyer V.N."/>
            <person name="Pollard D.A."/>
            <person name="Sackton T.B."/>
            <person name="Larracuente A.M."/>
            <person name="Singh N.D."/>
            <person name="Abad J.P."/>
            <person name="Abt D.N."/>
            <person name="Adryan B."/>
            <person name="Aguade M."/>
            <person name="Akashi H."/>
            <person name="Anderson W.W."/>
            <person name="Aquadro C.F."/>
            <person name="Ardell D.H."/>
            <person name="Arguello R."/>
            <person name="Artieri C.G."/>
            <person name="Barbash D.A."/>
            <person name="Barker D."/>
            <person name="Barsanti P."/>
            <person name="Batterham P."/>
            <person name="Batzoglou S."/>
            <person name="Begun D."/>
            <person name="Bhutkar A."/>
            <person name="Blanco E."/>
            <person name="Bosak S.A."/>
            <person name="Bradley R.K."/>
            <person name="Brand A.D."/>
            <person name="Brent M.R."/>
            <person name="Brooks A.N."/>
            <person name="Brown R.H."/>
            <person name="Butlin R.K."/>
            <person name="Caggese C."/>
            <person name="Calvi B.R."/>
            <person name="Bernardo de Carvalho A."/>
            <person name="Caspi A."/>
            <person name="Castrezana S."/>
            <person name="Celniker S.E."/>
            <person name="Chang J.L."/>
            <person name="Chapple C."/>
            <person name="Chatterji S."/>
            <person name="Chinwalla A."/>
            <person name="Civetta A."/>
            <person name="Clifton S.W."/>
            <person name="Comeron J.M."/>
            <person name="Costello J.C."/>
            <person name="Coyne J.A."/>
            <person name="Daub J."/>
            <person name="David R.G."/>
            <person name="Delcher A.L."/>
            <person name="Delehaunty K."/>
            <person name="Do C.B."/>
            <person name="Ebling H."/>
            <person name="Edwards K."/>
            <person name="Eickbush T."/>
            <person name="Evans J.D."/>
            <person name="Filipski A."/>
            <person name="Findeiss S."/>
            <person name="Freyhult E."/>
            <person name="Fulton L."/>
            <person name="Fulton R."/>
            <person name="Garcia A.C."/>
            <person name="Gardiner A."/>
            <person name="Garfield D.A."/>
            <person name="Garvin B.E."/>
            <person name="Gibson G."/>
            <person name="Gilbert D."/>
            <person name="Gnerre S."/>
            <person name="Godfrey J."/>
            <person name="Good R."/>
            <person name="Gotea V."/>
            <person name="Gravely B."/>
            <person name="Greenberg A.J."/>
            <person name="Griffiths-Jones S."/>
            <person name="Gross S."/>
            <person name="Guigo R."/>
            <person name="Gustafson E.A."/>
            <person name="Haerty W."/>
            <person name="Hahn M.W."/>
            <person name="Halligan D.L."/>
            <person name="Halpern A.L."/>
            <person name="Halter G.M."/>
            <person name="Han M.V."/>
            <person name="Heger A."/>
            <person name="Hillier L."/>
            <person name="Hinrichs A.S."/>
            <person name="Holmes I."/>
            <person name="Hoskins R.A."/>
            <person name="Hubisz M.J."/>
            <person name="Hultmark D."/>
            <person name="Huntley M.A."/>
            <person name="Jaffe D.B."/>
            <person name="Jagadeeshan S."/>
            <person name="Jeck W.R."/>
            <person name="Johnson J."/>
            <person name="Jones C.D."/>
            <person name="Jordan W.C."/>
            <person name="Karpen G.H."/>
            <person name="Kataoka E."/>
            <person name="Keightley P.D."/>
            <person name="Kheradpour P."/>
            <person name="Kirkness E.F."/>
            <person name="Koerich L.B."/>
            <person name="Kristiansen K."/>
            <person name="Kudrna D."/>
            <person name="Kulathinal R.J."/>
            <person name="Kumar S."/>
            <person name="Kwok R."/>
            <person name="Lander E."/>
            <person name="Langley C.H."/>
            <person name="Lapoint R."/>
            <person name="Lazzaro B.P."/>
            <person name="Lee S.J."/>
            <person name="Levesque L."/>
            <person name="Li R."/>
            <person name="Lin C.F."/>
            <person name="Lin M.F."/>
            <person name="Lindblad-Toh K."/>
            <person name="Llopart A."/>
            <person name="Long M."/>
            <person name="Low L."/>
            <person name="Lozovsky E."/>
            <person name="Lu J."/>
            <person name="Luo M."/>
            <person name="Machado C.A."/>
            <person name="Makalowski W."/>
            <person name="Marzo M."/>
            <person name="Matsuda M."/>
            <person name="Matzkin L."/>
            <person name="McAllister B."/>
            <person name="McBride C.S."/>
            <person name="McKernan B."/>
            <person name="McKernan K."/>
            <person name="Mendez-Lago M."/>
            <person name="Minx P."/>
            <person name="Mollenhauer M.U."/>
            <person name="Montooth K."/>
            <person name="Mount S.M."/>
            <person name="Mu X."/>
            <person name="Myers E."/>
            <person name="Negre B."/>
            <person name="Newfeld S."/>
            <person name="Nielsen R."/>
            <person name="Noor M.A."/>
            <person name="O'Grady P."/>
            <person name="Pachter L."/>
            <person name="Papaceit M."/>
            <person name="Parisi M.J."/>
            <person name="Parisi M."/>
            <person name="Parts L."/>
            <person name="Pedersen J.S."/>
            <person name="Pesole G."/>
            <person name="Phillippy A.M."/>
            <person name="Ponting C.P."/>
            <person name="Pop M."/>
            <person name="Porcelli D."/>
            <person name="Powell J.R."/>
            <person name="Prohaska S."/>
            <person name="Pruitt K."/>
            <person name="Puig M."/>
            <person name="Quesneville H."/>
            <person name="Ram K.R."/>
            <person name="Rand D."/>
            <person name="Rasmussen M.D."/>
            <person name="Reed L.K."/>
            <person name="Reenan R."/>
            <person name="Reily A."/>
            <person name="Remington K.A."/>
            <person name="Rieger T.T."/>
            <person name="Ritchie M.G."/>
            <person name="Robin C."/>
            <person name="Rogers Y.H."/>
            <person name="Rohde C."/>
            <person name="Rozas J."/>
            <person name="Rubenfield M.J."/>
            <person name="Ruiz A."/>
            <person name="Russo S."/>
            <person name="Salzberg S.L."/>
            <person name="Sanchez-Gracia A."/>
            <person name="Saranga D.J."/>
            <person name="Sato H."/>
            <person name="Schaeffer S.W."/>
            <person name="Schatz M.C."/>
            <person name="Schlenke T."/>
            <person name="Schwartz R."/>
            <person name="Segarra C."/>
            <person name="Singh R.S."/>
            <person name="Sirot L."/>
            <person name="Sirota M."/>
            <person name="Sisneros N.B."/>
            <person name="Smith C.D."/>
            <person name="Smith T.F."/>
            <person name="Spieth J."/>
            <person name="Stage D.E."/>
            <person name="Stark A."/>
            <person name="Stephan W."/>
            <person name="Strausberg R.L."/>
            <person name="Strempel S."/>
            <person name="Sturgill D."/>
            <person name="Sutton G."/>
            <person name="Sutton G.G."/>
            <person name="Tao W."/>
            <person name="Teichmann S."/>
            <person name="Tobari Y.N."/>
            <person name="Tomimura Y."/>
            <person name="Tsolas J.M."/>
            <person name="Valente V.L."/>
            <person name="Venter E."/>
            <person name="Venter J.C."/>
            <person name="Vicario S."/>
            <person name="Vieira F.G."/>
            <person name="Vilella A.J."/>
            <person name="Villasante A."/>
            <person name="Walenz B."/>
            <person name="Wang J."/>
            <person name="Wasserman M."/>
            <person name="Watts T."/>
            <person name="Wilson D."/>
            <person name="Wilson R.K."/>
            <person name="Wing R.A."/>
            <person name="Wolfner M.F."/>
            <person name="Wong A."/>
            <person name="Wong G.K."/>
            <person name="Wu C.I."/>
            <person name="Wu G."/>
            <person name="Yamamoto D."/>
            <person name="Yang H.P."/>
            <person name="Yang S.P."/>
            <person name="Yorke J.A."/>
            <person name="Yoshida K."/>
            <person name="Zdobnov E."/>
            <person name="Zhang P."/>
            <person name="Zhang Y."/>
            <person name="Zimin A.V."/>
            <person name="Baldwin J."/>
            <person name="Abdouelleil A."/>
            <person name="Abdulkadir J."/>
            <person name="Abebe A."/>
            <person name="Abera B."/>
            <person name="Abreu J."/>
            <person name="Acer S.C."/>
            <person name="Aftuck L."/>
            <person name="Alexander A."/>
            <person name="An P."/>
            <person name="Anderson E."/>
            <person name="Anderson S."/>
            <person name="Arachi H."/>
            <person name="Azer M."/>
            <person name="Bachantsang P."/>
            <person name="Barry A."/>
            <person name="Bayul T."/>
            <person name="Berlin A."/>
            <person name="Bessette D."/>
            <person name="Bloom T."/>
            <person name="Blye J."/>
            <person name="Boguslavskiy L."/>
            <person name="Bonnet C."/>
            <person name="Boukhgalter B."/>
            <person name="Bourzgui I."/>
            <person name="Brown A."/>
            <person name="Cahill P."/>
            <person name="Channer S."/>
            <person name="Cheshatsang Y."/>
            <person name="Chuda L."/>
            <person name="Citroen M."/>
            <person name="Collymore A."/>
            <person name="Cooke P."/>
            <person name="Costello M."/>
            <person name="D'Aco K."/>
            <person name="Daza R."/>
            <person name="De Haan G."/>
            <person name="DeGray S."/>
            <person name="DeMaso C."/>
            <person name="Dhargay N."/>
            <person name="Dooley K."/>
            <person name="Dooley E."/>
            <person name="Doricent M."/>
            <person name="Dorje P."/>
            <person name="Dorjee K."/>
            <person name="Dupes A."/>
            <person name="Elong R."/>
            <person name="Falk J."/>
            <person name="Farina A."/>
            <person name="Faro S."/>
            <person name="Ferguson D."/>
            <person name="Fisher S."/>
            <person name="Foley C.D."/>
            <person name="Franke A."/>
            <person name="Friedrich D."/>
            <person name="Gadbois L."/>
            <person name="Gearin G."/>
            <person name="Gearin C.R."/>
            <person name="Giannoukos G."/>
            <person name="Goode T."/>
            <person name="Graham J."/>
            <person name="Grandbois E."/>
            <person name="Grewal S."/>
            <person name="Gyaltsen K."/>
            <person name="Hafez N."/>
            <person name="Hagos B."/>
            <person name="Hall J."/>
            <person name="Henson C."/>
            <person name="Hollinger A."/>
            <person name="Honan T."/>
            <person name="Huard M.D."/>
            <person name="Hughes L."/>
            <person name="Hurhula B."/>
            <person name="Husby M.E."/>
            <person name="Kamat A."/>
            <person name="Kanga B."/>
            <person name="Kashin S."/>
            <person name="Khazanovich D."/>
            <person name="Kisner P."/>
            <person name="Lance K."/>
            <person name="Lara M."/>
            <person name="Lee W."/>
            <person name="Lennon N."/>
            <person name="Letendre F."/>
            <person name="LeVine R."/>
            <person name="Lipovsky A."/>
            <person name="Liu X."/>
            <person name="Liu J."/>
            <person name="Liu S."/>
            <person name="Lokyitsang T."/>
            <person name="Lokyitsang Y."/>
            <person name="Lubonja R."/>
            <person name="Lui A."/>
            <person name="MacDonald P."/>
            <person name="Magnisalis V."/>
            <person name="Maru K."/>
            <person name="Matthews C."/>
            <person name="McCusker W."/>
            <person name="McDonough S."/>
            <person name="Mehta T."/>
            <person name="Meldrim J."/>
            <person name="Meneus L."/>
            <person name="Mihai O."/>
            <person name="Mihalev A."/>
            <person name="Mihova T."/>
            <person name="Mittelman R."/>
            <person name="Mlenga V."/>
            <person name="Montmayeur A."/>
            <person name="Mulrain L."/>
            <person name="Navidi A."/>
            <person name="Naylor J."/>
            <person name="Negash T."/>
            <person name="Nguyen T."/>
            <person name="Nguyen N."/>
            <person name="Nicol R."/>
            <person name="Norbu C."/>
            <person name="Norbu N."/>
            <person name="Novod N."/>
            <person name="O'Neill B."/>
            <person name="Osman S."/>
            <person name="Markiewicz E."/>
            <person name="Oyono O.L."/>
            <person name="Patti C."/>
            <person name="Phunkhang P."/>
            <person name="Pierre F."/>
            <person name="Priest M."/>
            <person name="Raghuraman S."/>
            <person name="Rege F."/>
            <person name="Reyes R."/>
            <person name="Rise C."/>
            <person name="Rogov P."/>
            <person name="Ross K."/>
            <person name="Ryan E."/>
            <person name="Settipalli S."/>
            <person name="Shea T."/>
            <person name="Sherpa N."/>
            <person name="Shi L."/>
            <person name="Shih D."/>
            <person name="Sparrow T."/>
            <person name="Spaulding J."/>
            <person name="Stalker J."/>
            <person name="Stange-Thomann N."/>
            <person name="Stavropoulos S."/>
            <person name="Stone C."/>
            <person name="Strader C."/>
            <person name="Tesfaye S."/>
            <person name="Thomson T."/>
            <person name="Thoulutsang Y."/>
            <person name="Thoulutsang D."/>
            <person name="Topham K."/>
            <person name="Topping I."/>
            <person name="Tsamla T."/>
            <person name="Vassiliev H."/>
            <person name="Vo A."/>
            <person name="Wangchuk T."/>
            <person name="Wangdi T."/>
            <person name="Weiand M."/>
            <person name="Wilkinson J."/>
            <person name="Wilson A."/>
            <person name="Yadav S."/>
            <person name="Young G."/>
            <person name="Yu Q."/>
            <person name="Zembek L."/>
            <person name="Zhong D."/>
            <person name="Zimmer A."/>
            <person name="Zwirko Z."/>
            <person name="Jaffe D.B."/>
            <person name="Alvarez P."/>
            <person name="Brockman W."/>
            <person name="Butler J."/>
            <person name="Chin C."/>
            <person name="Gnerre S."/>
            <person name="Grabherr M."/>
            <person name="Kleber M."/>
            <person name="Mauceli E."/>
            <person name="MacCallum I."/>
        </authorList>
    </citation>
    <scope>NUCLEOTIDE SEQUENCE [LARGE SCALE GENOMIC DNA]</scope>
    <source>
        <strain evidence="2">MSH-3 / Tucson 14011-0111.49</strain>
    </source>
</reference>
<gene>
    <name evidence="1" type="primary">Dper\GL16121</name>
    <name evidence="1" type="ORF">Dper_GL16121</name>
</gene>
<evidence type="ECO:0000313" key="1">
    <source>
        <dbReference type="EMBL" id="EDW32994.1"/>
    </source>
</evidence>
<dbReference type="AlphaFoldDB" id="B4H5E2"/>